<evidence type="ECO:0000256" key="5">
    <source>
        <dbReference type="SAM" id="Phobius"/>
    </source>
</evidence>
<accession>A0A7Y9X7T9</accession>
<dbReference type="AlphaFoldDB" id="A0A7Y9X7T9"/>
<dbReference type="SUPFAM" id="SSF103473">
    <property type="entry name" value="MFS general substrate transporter"/>
    <property type="match status" value="1"/>
</dbReference>
<dbReference type="InterPro" id="IPR036259">
    <property type="entry name" value="MFS_trans_sf"/>
</dbReference>
<dbReference type="PANTHER" id="PTHR23514:SF13">
    <property type="entry name" value="INNER MEMBRANE PROTEIN YBJJ"/>
    <property type="match status" value="1"/>
</dbReference>
<protein>
    <submittedName>
        <fullName evidence="7">MFS family permease</fullName>
    </submittedName>
</protein>
<evidence type="ECO:0000256" key="4">
    <source>
        <dbReference type="ARBA" id="ARBA00023136"/>
    </source>
</evidence>
<keyword evidence="2 5" id="KW-0812">Transmembrane</keyword>
<organism evidence="7 8">
    <name type="scientific">Nocardiopsis sinuspersici</name>
    <dbReference type="NCBI Taxonomy" id="501010"/>
    <lineage>
        <taxon>Bacteria</taxon>
        <taxon>Bacillati</taxon>
        <taxon>Actinomycetota</taxon>
        <taxon>Actinomycetes</taxon>
        <taxon>Streptosporangiales</taxon>
        <taxon>Nocardiopsidaceae</taxon>
        <taxon>Nocardiopsis</taxon>
    </lineage>
</organism>
<proteinExistence type="predicted"/>
<dbReference type="GO" id="GO:0022857">
    <property type="term" value="F:transmembrane transporter activity"/>
    <property type="evidence" value="ECO:0007669"/>
    <property type="project" value="InterPro"/>
</dbReference>
<feature type="transmembrane region" description="Helical" evidence="5">
    <location>
        <begin position="26"/>
        <end position="47"/>
    </location>
</feature>
<dbReference type="PROSITE" id="PS50850">
    <property type="entry name" value="MFS"/>
    <property type="match status" value="1"/>
</dbReference>
<feature type="transmembrane region" description="Helical" evidence="5">
    <location>
        <begin position="53"/>
        <end position="72"/>
    </location>
</feature>
<feature type="transmembrane region" description="Helical" evidence="5">
    <location>
        <begin position="343"/>
        <end position="367"/>
    </location>
</feature>
<evidence type="ECO:0000313" key="7">
    <source>
        <dbReference type="EMBL" id="NYH50588.1"/>
    </source>
</evidence>
<evidence type="ECO:0000256" key="1">
    <source>
        <dbReference type="ARBA" id="ARBA00004651"/>
    </source>
</evidence>
<dbReference type="InterPro" id="IPR020846">
    <property type="entry name" value="MFS_dom"/>
</dbReference>
<feature type="transmembrane region" description="Helical" evidence="5">
    <location>
        <begin position="373"/>
        <end position="392"/>
    </location>
</feature>
<dbReference type="InterPro" id="IPR051788">
    <property type="entry name" value="MFS_Transporter"/>
</dbReference>
<evidence type="ECO:0000313" key="8">
    <source>
        <dbReference type="Proteomes" id="UP000584931"/>
    </source>
</evidence>
<evidence type="ECO:0000259" key="6">
    <source>
        <dbReference type="PROSITE" id="PS50850"/>
    </source>
</evidence>
<feature type="transmembrane region" description="Helical" evidence="5">
    <location>
        <begin position="172"/>
        <end position="191"/>
    </location>
</feature>
<reference evidence="7 8" key="1">
    <citation type="submission" date="2020-07" db="EMBL/GenBank/DDBJ databases">
        <title>Sequencing the genomes of 1000 actinobacteria strains.</title>
        <authorList>
            <person name="Klenk H.-P."/>
        </authorList>
    </citation>
    <scope>NUCLEOTIDE SEQUENCE [LARGE SCALE GENOMIC DNA]</scope>
    <source>
        <strain evidence="7 8">DSM 45278</strain>
    </source>
</reference>
<dbReference type="GO" id="GO:0005886">
    <property type="term" value="C:plasma membrane"/>
    <property type="evidence" value="ECO:0007669"/>
    <property type="project" value="UniProtKB-SubCell"/>
</dbReference>
<sequence length="416" mass="43165">MQNSPERSTRPPSSTLALTWVSGGQFLAFGLAIGVMTVMWAEVIIALDLSEGVFGTVHLLLPVTALVTLLGTKHLYRRYGNRDLAVWGQVAMIAMIVVLAWTGGVLGLLLAFALAGVASALIDTSANSVFMDLENGAGRDVTNVMYAVNSGGTVIGALGCGALLSLGMDYRWVLLVSAAVMLPFLAATFLVRYPVPQDASGAEETDASDLGVRALMANSRLFRVVFALTALGIAVESIVQVWAVIYVDQLMNVPIVVGGAAFALFSFTMLVGRLGNAWLVARAGVRMSFLFSGAGMAIAGAVLMLGAGMWASVLAFTLAGLANAGIQPTGISAASRIAPARTGAIAGAIMMPAYGAFILSPTVYGWLAEWTSLDIAMVLVLVCGALTVALAFDRSISEVDRELRAAARTGGGAGTH</sequence>
<feature type="transmembrane region" description="Helical" evidence="5">
    <location>
        <begin position="221"/>
        <end position="245"/>
    </location>
</feature>
<feature type="domain" description="Major facilitator superfamily (MFS) profile" evidence="6">
    <location>
        <begin position="18"/>
        <end position="401"/>
    </location>
</feature>
<evidence type="ECO:0000256" key="3">
    <source>
        <dbReference type="ARBA" id="ARBA00022989"/>
    </source>
</evidence>
<gene>
    <name evidence="7" type="ORF">HNR06_000177</name>
</gene>
<name>A0A7Y9X7T9_9ACTN</name>
<dbReference type="RefSeq" id="WP_179808871.1">
    <property type="nucleotide sequence ID" value="NZ_JACCHL010000001.1"/>
</dbReference>
<dbReference type="InterPro" id="IPR011701">
    <property type="entry name" value="MFS"/>
</dbReference>
<dbReference type="PANTHER" id="PTHR23514">
    <property type="entry name" value="BYPASS OF STOP CODON PROTEIN 6"/>
    <property type="match status" value="1"/>
</dbReference>
<comment type="caution">
    <text evidence="7">The sequence shown here is derived from an EMBL/GenBank/DDBJ whole genome shotgun (WGS) entry which is preliminary data.</text>
</comment>
<feature type="transmembrane region" description="Helical" evidence="5">
    <location>
        <begin position="283"/>
        <end position="303"/>
    </location>
</feature>
<dbReference type="Proteomes" id="UP000584931">
    <property type="component" value="Unassembled WGS sequence"/>
</dbReference>
<keyword evidence="4 5" id="KW-0472">Membrane</keyword>
<keyword evidence="3 5" id="KW-1133">Transmembrane helix</keyword>
<dbReference type="Pfam" id="PF07690">
    <property type="entry name" value="MFS_1"/>
    <property type="match status" value="1"/>
</dbReference>
<dbReference type="EMBL" id="JACCHL010000001">
    <property type="protein sequence ID" value="NYH50588.1"/>
    <property type="molecule type" value="Genomic_DNA"/>
</dbReference>
<evidence type="ECO:0000256" key="2">
    <source>
        <dbReference type="ARBA" id="ARBA00022692"/>
    </source>
</evidence>
<feature type="transmembrane region" description="Helical" evidence="5">
    <location>
        <begin position="251"/>
        <end position="271"/>
    </location>
</feature>
<dbReference type="Gene3D" id="1.20.1250.20">
    <property type="entry name" value="MFS general substrate transporter like domains"/>
    <property type="match status" value="1"/>
</dbReference>
<comment type="subcellular location">
    <subcellularLocation>
        <location evidence="1">Cell membrane</location>
        <topology evidence="1">Multi-pass membrane protein</topology>
    </subcellularLocation>
</comment>
<feature type="transmembrane region" description="Helical" evidence="5">
    <location>
        <begin position="143"/>
        <end position="166"/>
    </location>
</feature>